<dbReference type="Proteomes" id="UP000093757">
    <property type="component" value="Unassembled WGS sequence"/>
</dbReference>
<comment type="caution">
    <text evidence="1">The sequence shown here is derived from an EMBL/GenBank/DDBJ whole genome shotgun (WGS) entry which is preliminary data.</text>
</comment>
<dbReference type="EMBL" id="MAEM01000191">
    <property type="protein sequence ID" value="OBS02401.1"/>
    <property type="molecule type" value="Genomic_DNA"/>
</dbReference>
<dbReference type="RefSeq" id="WP_065133433.1">
    <property type="nucleotide sequence ID" value="NZ_MAEM01000191.1"/>
</dbReference>
<dbReference type="AlphaFoldDB" id="A0A1A6BJC6"/>
<name>A0A1A6BJC6_MYCGO</name>
<sequence>MDPRERIPHDDWADQDLLTRSEATERLTAEIADVTASLERSHGPDSAERELLERRLNGLREAVRHLAGGRPG</sequence>
<reference evidence="1 2" key="1">
    <citation type="submission" date="2016-06" db="EMBL/GenBank/DDBJ databases">
        <authorList>
            <person name="Kjaerup R.B."/>
            <person name="Dalgaard T.S."/>
            <person name="Juul-Madsen H.R."/>
        </authorList>
    </citation>
    <scope>NUCLEOTIDE SEQUENCE [LARGE SCALE GENOMIC DNA]</scope>
    <source>
        <strain evidence="1 2">1245752.6</strain>
    </source>
</reference>
<evidence type="ECO:0000313" key="1">
    <source>
        <dbReference type="EMBL" id="OBS02401.1"/>
    </source>
</evidence>
<organism evidence="1 2">
    <name type="scientific">Mycobacterium gordonae</name>
    <dbReference type="NCBI Taxonomy" id="1778"/>
    <lineage>
        <taxon>Bacteria</taxon>
        <taxon>Bacillati</taxon>
        <taxon>Actinomycetota</taxon>
        <taxon>Actinomycetes</taxon>
        <taxon>Mycobacteriales</taxon>
        <taxon>Mycobacteriaceae</taxon>
        <taxon>Mycobacterium</taxon>
    </lineage>
</organism>
<evidence type="ECO:0000313" key="2">
    <source>
        <dbReference type="Proteomes" id="UP000093757"/>
    </source>
</evidence>
<gene>
    <name evidence="1" type="ORF">A9W98_15120</name>
</gene>
<dbReference type="OrthoDB" id="3483903at2"/>
<protein>
    <submittedName>
        <fullName evidence="1">Uncharacterized protein</fullName>
    </submittedName>
</protein>
<proteinExistence type="predicted"/>
<accession>A0A1A6BJC6</accession>